<sequence>MSNFKATFLYLIFFIFVLLTRKLALVNGNAVPALYVFGDSTVDSGNNNYLQTRAKANFLPFGIDFINPATGRFTNGRTIADCIADMLGLPFAPPYLGLSEFERSKVITGINYASAACGILPLSGSEAGTCLSMDNQTEYFMSTIEKDLPSIISNSEEVILHLSKSIFLVSIGVNDYTTNYLKNFNGTWTGFTPEAFGEFLLNEFFIRMQASMTVRRPCCPADGKATSLCEPNMAVCEDRKKYMFFDGGHTTESANGILAQECFSGTICKPNIIELVKAP</sequence>
<dbReference type="Gene3D" id="3.40.50.1110">
    <property type="entry name" value="SGNH hydrolase"/>
    <property type="match status" value="2"/>
</dbReference>
<reference evidence="9" key="1">
    <citation type="journal article" date="2023" name="Science">
        <title>Elucidation of the pathway for biosynthesis of saponin adjuvants from the soapbark tree.</title>
        <authorList>
            <person name="Reed J."/>
            <person name="Orme A."/>
            <person name="El-Demerdash A."/>
            <person name="Owen C."/>
            <person name="Martin L.B.B."/>
            <person name="Misra R.C."/>
            <person name="Kikuchi S."/>
            <person name="Rejzek M."/>
            <person name="Martin A.C."/>
            <person name="Harkess A."/>
            <person name="Leebens-Mack J."/>
            <person name="Louveau T."/>
            <person name="Stephenson M.J."/>
            <person name="Osbourn A."/>
        </authorList>
    </citation>
    <scope>NUCLEOTIDE SEQUENCE</scope>
    <source>
        <strain evidence="9">S10</strain>
    </source>
</reference>
<evidence type="ECO:0000256" key="8">
    <source>
        <dbReference type="SAM" id="SignalP"/>
    </source>
</evidence>
<feature type="chain" id="PRO_5041937384" evidence="8">
    <location>
        <begin position="25"/>
        <end position="279"/>
    </location>
</feature>
<evidence type="ECO:0000313" key="9">
    <source>
        <dbReference type="EMBL" id="KAJ7953970.1"/>
    </source>
</evidence>
<organism evidence="9 10">
    <name type="scientific">Quillaja saponaria</name>
    <name type="common">Soap bark tree</name>
    <dbReference type="NCBI Taxonomy" id="32244"/>
    <lineage>
        <taxon>Eukaryota</taxon>
        <taxon>Viridiplantae</taxon>
        <taxon>Streptophyta</taxon>
        <taxon>Embryophyta</taxon>
        <taxon>Tracheophyta</taxon>
        <taxon>Spermatophyta</taxon>
        <taxon>Magnoliopsida</taxon>
        <taxon>eudicotyledons</taxon>
        <taxon>Gunneridae</taxon>
        <taxon>Pentapetalae</taxon>
        <taxon>rosids</taxon>
        <taxon>fabids</taxon>
        <taxon>Fabales</taxon>
        <taxon>Quillajaceae</taxon>
        <taxon>Quillaja</taxon>
    </lineage>
</organism>
<dbReference type="GO" id="GO:0005576">
    <property type="term" value="C:extracellular region"/>
    <property type="evidence" value="ECO:0007669"/>
    <property type="project" value="UniProtKB-SubCell"/>
</dbReference>
<accession>A0AAD7PGF6</accession>
<dbReference type="InterPro" id="IPR051238">
    <property type="entry name" value="GDSL_esterase/lipase"/>
</dbReference>
<dbReference type="GO" id="GO:0016042">
    <property type="term" value="P:lipid catabolic process"/>
    <property type="evidence" value="ECO:0007669"/>
    <property type="project" value="UniProtKB-KW"/>
</dbReference>
<gene>
    <name evidence="9" type="ORF">O6P43_025598</name>
</gene>
<name>A0AAD7PGF6_QUISA</name>
<dbReference type="Pfam" id="PF00657">
    <property type="entry name" value="Lipase_GDSL"/>
    <property type="match status" value="1"/>
</dbReference>
<dbReference type="EMBL" id="JARAOO010000010">
    <property type="protein sequence ID" value="KAJ7953970.1"/>
    <property type="molecule type" value="Genomic_DNA"/>
</dbReference>
<keyword evidence="3" id="KW-0964">Secreted</keyword>
<dbReference type="KEGG" id="qsa:O6P43_025598"/>
<proteinExistence type="inferred from homology"/>
<keyword evidence="4 8" id="KW-0732">Signal</keyword>
<protein>
    <submittedName>
        <fullName evidence="9">GDSL esterase/lipase family</fullName>
    </submittedName>
</protein>
<dbReference type="InterPro" id="IPR001087">
    <property type="entry name" value="GDSL"/>
</dbReference>
<dbReference type="InterPro" id="IPR036514">
    <property type="entry name" value="SGNH_hydro_sf"/>
</dbReference>
<feature type="signal peptide" evidence="8">
    <location>
        <begin position="1"/>
        <end position="24"/>
    </location>
</feature>
<evidence type="ECO:0000313" key="10">
    <source>
        <dbReference type="Proteomes" id="UP001163823"/>
    </source>
</evidence>
<comment type="similarity">
    <text evidence="2">Belongs to the 'GDSL' lipolytic enzyme family.</text>
</comment>
<keyword evidence="10" id="KW-1185">Reference proteome</keyword>
<evidence type="ECO:0000256" key="7">
    <source>
        <dbReference type="ARBA" id="ARBA00023098"/>
    </source>
</evidence>
<comment type="caution">
    <text evidence="9">The sequence shown here is derived from an EMBL/GenBank/DDBJ whole genome shotgun (WGS) entry which is preliminary data.</text>
</comment>
<evidence type="ECO:0000256" key="1">
    <source>
        <dbReference type="ARBA" id="ARBA00004613"/>
    </source>
</evidence>
<evidence type="ECO:0000256" key="5">
    <source>
        <dbReference type="ARBA" id="ARBA00022801"/>
    </source>
</evidence>
<dbReference type="PANTHER" id="PTHR45650:SF14">
    <property type="entry name" value="GDSL ESTERASE_LIPASE 7-LIKE"/>
    <property type="match status" value="1"/>
</dbReference>
<dbReference type="AlphaFoldDB" id="A0AAD7PGF6"/>
<dbReference type="GO" id="GO:0016788">
    <property type="term" value="F:hydrolase activity, acting on ester bonds"/>
    <property type="evidence" value="ECO:0007669"/>
    <property type="project" value="InterPro"/>
</dbReference>
<keyword evidence="5" id="KW-0378">Hydrolase</keyword>
<evidence type="ECO:0000256" key="3">
    <source>
        <dbReference type="ARBA" id="ARBA00022525"/>
    </source>
</evidence>
<dbReference type="Proteomes" id="UP001163823">
    <property type="component" value="Chromosome 10"/>
</dbReference>
<evidence type="ECO:0000256" key="4">
    <source>
        <dbReference type="ARBA" id="ARBA00022729"/>
    </source>
</evidence>
<dbReference type="PANTHER" id="PTHR45650">
    <property type="entry name" value="GDSL-LIKE LIPASE/ACYLHYDROLASE-RELATED"/>
    <property type="match status" value="1"/>
</dbReference>
<keyword evidence="7" id="KW-0443">Lipid metabolism</keyword>
<keyword evidence="6" id="KW-0442">Lipid degradation</keyword>
<comment type="subcellular location">
    <subcellularLocation>
        <location evidence="1">Secreted</location>
    </subcellularLocation>
</comment>
<evidence type="ECO:0000256" key="6">
    <source>
        <dbReference type="ARBA" id="ARBA00022963"/>
    </source>
</evidence>
<evidence type="ECO:0000256" key="2">
    <source>
        <dbReference type="ARBA" id="ARBA00008668"/>
    </source>
</evidence>